<dbReference type="Proteomes" id="UP000290189">
    <property type="component" value="Unassembled WGS sequence"/>
</dbReference>
<dbReference type="PANTHER" id="PTHR13077:SF6">
    <property type="entry name" value="SELENOPROTEIN F"/>
    <property type="match status" value="1"/>
</dbReference>
<dbReference type="GO" id="GO:0016491">
    <property type="term" value="F:oxidoreductase activity"/>
    <property type="evidence" value="ECO:0007669"/>
    <property type="project" value="TreeGrafter"/>
</dbReference>
<evidence type="ECO:0000256" key="7">
    <source>
        <dbReference type="SAM" id="SignalP"/>
    </source>
</evidence>
<dbReference type="GO" id="GO:0005788">
    <property type="term" value="C:endoplasmic reticulum lumen"/>
    <property type="evidence" value="ECO:0007669"/>
    <property type="project" value="UniProtKB-SubCell"/>
</dbReference>
<evidence type="ECO:0000259" key="8">
    <source>
        <dbReference type="Pfam" id="PF08806"/>
    </source>
</evidence>
<evidence type="ECO:0000313" key="10">
    <source>
        <dbReference type="Proteomes" id="UP000290189"/>
    </source>
</evidence>
<dbReference type="InterPro" id="IPR036249">
    <property type="entry name" value="Thioredoxin-like_sf"/>
</dbReference>
<dbReference type="Gene3D" id="3.40.30.50">
    <property type="entry name" value="Sep15/SelM thioredoxin-like domain, active-site redox motif"/>
    <property type="match status" value="1"/>
</dbReference>
<evidence type="ECO:0000256" key="2">
    <source>
        <dbReference type="ARBA" id="ARBA00005742"/>
    </source>
</evidence>
<proteinExistence type="inferred from homology"/>
<dbReference type="InterPro" id="IPR038219">
    <property type="entry name" value="Sep15/SelM_sf"/>
</dbReference>
<feature type="chain" id="PRO_5018283329" description="Selenoprotein F" evidence="7">
    <location>
        <begin position="39"/>
        <end position="170"/>
    </location>
</feature>
<keyword evidence="3 7" id="KW-0732">Signal</keyword>
<evidence type="ECO:0000256" key="3">
    <source>
        <dbReference type="ARBA" id="ARBA00022729"/>
    </source>
</evidence>
<feature type="domain" description="Selenoprotein F/M" evidence="8">
    <location>
        <begin position="95"/>
        <end position="166"/>
    </location>
</feature>
<comment type="similarity">
    <text evidence="2">Belongs to the selenoprotein M/F family.</text>
</comment>
<dbReference type="Pfam" id="PF08806">
    <property type="entry name" value="Sep15_SelM"/>
    <property type="match status" value="1"/>
</dbReference>
<keyword evidence="5" id="KW-0712">Selenocysteine</keyword>
<dbReference type="EMBL" id="OVEO01000004">
    <property type="protein sequence ID" value="SPQ95430.1"/>
    <property type="molecule type" value="Genomic_DNA"/>
</dbReference>
<evidence type="ECO:0000256" key="4">
    <source>
        <dbReference type="ARBA" id="ARBA00022824"/>
    </source>
</evidence>
<dbReference type="PANTHER" id="PTHR13077">
    <property type="entry name" value="SELENOPROTEIN F"/>
    <property type="match status" value="1"/>
</dbReference>
<evidence type="ECO:0000256" key="5">
    <source>
        <dbReference type="ARBA" id="ARBA00022933"/>
    </source>
</evidence>
<evidence type="ECO:0000256" key="6">
    <source>
        <dbReference type="ARBA" id="ARBA00040775"/>
    </source>
</evidence>
<keyword evidence="9" id="KW-0496">Mitochondrion</keyword>
<dbReference type="SUPFAM" id="SSF52833">
    <property type="entry name" value="Thioredoxin-like"/>
    <property type="match status" value="1"/>
</dbReference>
<geneLocation type="mitochondrion" evidence="9"/>
<comment type="subcellular location">
    <subcellularLocation>
        <location evidence="1">Endoplasmic reticulum lumen</location>
    </subcellularLocation>
</comment>
<organism evidence="9 10">
    <name type="scientific">Plasmodiophora brassicae</name>
    <name type="common">Clubroot disease agent</name>
    <dbReference type="NCBI Taxonomy" id="37360"/>
    <lineage>
        <taxon>Eukaryota</taxon>
        <taxon>Sar</taxon>
        <taxon>Rhizaria</taxon>
        <taxon>Endomyxa</taxon>
        <taxon>Phytomyxea</taxon>
        <taxon>Plasmodiophorida</taxon>
        <taxon>Plasmodiophoridae</taxon>
        <taxon>Plasmodiophora</taxon>
    </lineage>
</organism>
<protein>
    <recommendedName>
        <fullName evidence="6">Selenoprotein F</fullName>
    </recommendedName>
</protein>
<gene>
    <name evidence="9" type="ORF">PLBR_LOCUS2645</name>
</gene>
<accession>A0A3P3Y619</accession>
<reference evidence="9 10" key="1">
    <citation type="submission" date="2018-03" db="EMBL/GenBank/DDBJ databases">
        <authorList>
            <person name="Fogelqvist J."/>
        </authorList>
    </citation>
    <scope>NUCLEOTIDE SEQUENCE [LARGE SCALE GENOMIC DNA]</scope>
</reference>
<evidence type="ECO:0000313" key="9">
    <source>
        <dbReference type="EMBL" id="SPQ95430.1"/>
    </source>
</evidence>
<dbReference type="InterPro" id="IPR039992">
    <property type="entry name" value="Sep15_SelM"/>
</dbReference>
<evidence type="ECO:0000256" key="1">
    <source>
        <dbReference type="ARBA" id="ARBA00004319"/>
    </source>
</evidence>
<dbReference type="AlphaFoldDB" id="A0A3P3Y619"/>
<feature type="signal peptide" evidence="7">
    <location>
        <begin position="1"/>
        <end position="38"/>
    </location>
</feature>
<sequence length="170" mass="18671">MCVFRSQRRIARGRRLGRRRSMLAGIVAVMVVLSSAAADQAASCHDLGFDAATLTCGTCELLRPMPDGPAMVDECMGCCTAGDDDDDDAQRYLSAIFTVCSCRFRSNPALASLVRRIPKEFPNVKIRDVQGFKMSLTVKADSGDDEDIPVESWSVDDIEGFLRRKLQSTK</sequence>
<keyword evidence="4" id="KW-0256">Endoplasmic reticulum</keyword>
<name>A0A3P3Y619_PLABS</name>
<dbReference type="InterPro" id="IPR014912">
    <property type="entry name" value="Sep15_SelM_dom"/>
</dbReference>